<evidence type="ECO:0000313" key="1">
    <source>
        <dbReference type="EMBL" id="TQD92675.1"/>
    </source>
</evidence>
<comment type="caution">
    <text evidence="1">The sequence shown here is derived from an EMBL/GenBank/DDBJ whole genome shotgun (WGS) entry which is preliminary data.</text>
</comment>
<gene>
    <name evidence="1" type="ORF">C1H46_021668</name>
</gene>
<proteinExistence type="predicted"/>
<dbReference type="AlphaFoldDB" id="A0A540M1P6"/>
<keyword evidence="2" id="KW-1185">Reference proteome</keyword>
<dbReference type="EMBL" id="VIEB01000388">
    <property type="protein sequence ID" value="TQD92675.1"/>
    <property type="molecule type" value="Genomic_DNA"/>
</dbReference>
<dbReference type="Proteomes" id="UP000315295">
    <property type="component" value="Unassembled WGS sequence"/>
</dbReference>
<name>A0A540M1P6_MALBA</name>
<accession>A0A540M1P6</accession>
<reference evidence="1 2" key="1">
    <citation type="journal article" date="2019" name="G3 (Bethesda)">
        <title>Sequencing of a Wild Apple (Malus baccata) Genome Unravels the Differences Between Cultivated and Wild Apple Species Regarding Disease Resistance and Cold Tolerance.</title>
        <authorList>
            <person name="Chen X."/>
        </authorList>
    </citation>
    <scope>NUCLEOTIDE SEQUENCE [LARGE SCALE GENOMIC DNA]</scope>
    <source>
        <strain evidence="2">cv. Shandingzi</strain>
        <tissue evidence="1">Leaves</tissue>
    </source>
</reference>
<organism evidence="1 2">
    <name type="scientific">Malus baccata</name>
    <name type="common">Siberian crab apple</name>
    <name type="synonym">Pyrus baccata</name>
    <dbReference type="NCBI Taxonomy" id="106549"/>
    <lineage>
        <taxon>Eukaryota</taxon>
        <taxon>Viridiplantae</taxon>
        <taxon>Streptophyta</taxon>
        <taxon>Embryophyta</taxon>
        <taxon>Tracheophyta</taxon>
        <taxon>Spermatophyta</taxon>
        <taxon>Magnoliopsida</taxon>
        <taxon>eudicotyledons</taxon>
        <taxon>Gunneridae</taxon>
        <taxon>Pentapetalae</taxon>
        <taxon>rosids</taxon>
        <taxon>fabids</taxon>
        <taxon>Rosales</taxon>
        <taxon>Rosaceae</taxon>
        <taxon>Amygdaloideae</taxon>
        <taxon>Maleae</taxon>
        <taxon>Malus</taxon>
    </lineage>
</organism>
<protein>
    <submittedName>
        <fullName evidence="1">Uncharacterized protein</fullName>
    </submittedName>
</protein>
<sequence>MPVAERRSVAVMEFSPAALAHTLMATFCPILKKFEVRKKRKILSGCCSRSSSSATKTLVQYKNHGYQG</sequence>
<evidence type="ECO:0000313" key="2">
    <source>
        <dbReference type="Proteomes" id="UP000315295"/>
    </source>
</evidence>